<evidence type="ECO:0000256" key="4">
    <source>
        <dbReference type="ARBA" id="ARBA00022989"/>
    </source>
</evidence>
<gene>
    <name evidence="9" type="ORF">B0A52_04019</name>
</gene>
<keyword evidence="2" id="KW-0813">Transport</keyword>
<dbReference type="PANTHER" id="PTHR23501">
    <property type="entry name" value="MAJOR FACILITATOR SUPERFAMILY"/>
    <property type="match status" value="1"/>
</dbReference>
<comment type="caution">
    <text evidence="9">The sequence shown here is derived from an EMBL/GenBank/DDBJ whole genome shotgun (WGS) entry which is preliminary data.</text>
</comment>
<feature type="transmembrane region" description="Helical" evidence="7">
    <location>
        <begin position="390"/>
        <end position="408"/>
    </location>
</feature>
<dbReference type="Gene3D" id="1.20.1250.20">
    <property type="entry name" value="MFS general substrate transporter like domains"/>
    <property type="match status" value="2"/>
</dbReference>
<dbReference type="PROSITE" id="PS50850">
    <property type="entry name" value="MFS"/>
    <property type="match status" value="1"/>
</dbReference>
<feature type="transmembrane region" description="Helical" evidence="7">
    <location>
        <begin position="88"/>
        <end position="111"/>
    </location>
</feature>
<accession>A0A438NAI0</accession>
<evidence type="ECO:0000256" key="6">
    <source>
        <dbReference type="SAM" id="MobiDB-lite"/>
    </source>
</evidence>
<feature type="compositionally biased region" description="Basic and acidic residues" evidence="6">
    <location>
        <begin position="1"/>
        <end position="17"/>
    </location>
</feature>
<dbReference type="GO" id="GO:0022857">
    <property type="term" value="F:transmembrane transporter activity"/>
    <property type="evidence" value="ECO:0007669"/>
    <property type="project" value="InterPro"/>
</dbReference>
<dbReference type="Proteomes" id="UP000288859">
    <property type="component" value="Unassembled WGS sequence"/>
</dbReference>
<feature type="transmembrane region" description="Helical" evidence="7">
    <location>
        <begin position="251"/>
        <end position="270"/>
    </location>
</feature>
<feature type="transmembrane region" description="Helical" evidence="7">
    <location>
        <begin position="541"/>
        <end position="561"/>
    </location>
</feature>
<dbReference type="InterPro" id="IPR036259">
    <property type="entry name" value="MFS_trans_sf"/>
</dbReference>
<dbReference type="VEuPathDB" id="FungiDB:PV10_04641"/>
<evidence type="ECO:0000256" key="5">
    <source>
        <dbReference type="ARBA" id="ARBA00023136"/>
    </source>
</evidence>
<dbReference type="OrthoDB" id="4161376at2759"/>
<reference evidence="9 10" key="1">
    <citation type="submission" date="2017-03" db="EMBL/GenBank/DDBJ databases">
        <title>Genomes of endolithic fungi from Antarctica.</title>
        <authorList>
            <person name="Coleine C."/>
            <person name="Masonjones S."/>
            <person name="Stajich J.E."/>
        </authorList>
    </citation>
    <scope>NUCLEOTIDE SEQUENCE [LARGE SCALE GENOMIC DNA]</scope>
    <source>
        <strain evidence="9 10">CCFEE 6314</strain>
    </source>
</reference>
<dbReference type="PANTHER" id="PTHR23501:SF109">
    <property type="entry name" value="MAJOR FACILITATOR SUPERFAMILY (MFS) PROFILE DOMAIN-CONTAINING PROTEIN-RELATED"/>
    <property type="match status" value="1"/>
</dbReference>
<dbReference type="GO" id="GO:0005886">
    <property type="term" value="C:plasma membrane"/>
    <property type="evidence" value="ECO:0007669"/>
    <property type="project" value="TreeGrafter"/>
</dbReference>
<feature type="domain" description="Major facilitator superfamily (MFS) profile" evidence="8">
    <location>
        <begin position="57"/>
        <end position="513"/>
    </location>
</feature>
<evidence type="ECO:0000256" key="7">
    <source>
        <dbReference type="SAM" id="Phobius"/>
    </source>
</evidence>
<evidence type="ECO:0000256" key="1">
    <source>
        <dbReference type="ARBA" id="ARBA00004141"/>
    </source>
</evidence>
<dbReference type="EMBL" id="NAJM01000011">
    <property type="protein sequence ID" value="RVX72622.1"/>
    <property type="molecule type" value="Genomic_DNA"/>
</dbReference>
<feature type="transmembrane region" description="Helical" evidence="7">
    <location>
        <begin position="414"/>
        <end position="439"/>
    </location>
</feature>
<comment type="subcellular location">
    <subcellularLocation>
        <location evidence="1">Membrane</location>
        <topology evidence="1">Multi-pass membrane protein</topology>
    </subcellularLocation>
</comment>
<feature type="transmembrane region" description="Helical" evidence="7">
    <location>
        <begin position="321"/>
        <end position="343"/>
    </location>
</feature>
<keyword evidence="3 7" id="KW-0812">Transmembrane</keyword>
<evidence type="ECO:0000259" key="8">
    <source>
        <dbReference type="PROSITE" id="PS50850"/>
    </source>
</evidence>
<proteinExistence type="predicted"/>
<feature type="transmembrane region" description="Helical" evidence="7">
    <location>
        <begin position="363"/>
        <end position="383"/>
    </location>
</feature>
<feature type="transmembrane region" description="Helical" evidence="7">
    <location>
        <begin position="123"/>
        <end position="145"/>
    </location>
</feature>
<dbReference type="SUPFAM" id="SSF103473">
    <property type="entry name" value="MFS general substrate transporter"/>
    <property type="match status" value="1"/>
</dbReference>
<organism evidence="9 10">
    <name type="scientific">Exophiala mesophila</name>
    <name type="common">Black yeast-like fungus</name>
    <dbReference type="NCBI Taxonomy" id="212818"/>
    <lineage>
        <taxon>Eukaryota</taxon>
        <taxon>Fungi</taxon>
        <taxon>Dikarya</taxon>
        <taxon>Ascomycota</taxon>
        <taxon>Pezizomycotina</taxon>
        <taxon>Eurotiomycetes</taxon>
        <taxon>Chaetothyriomycetidae</taxon>
        <taxon>Chaetothyriales</taxon>
        <taxon>Herpotrichiellaceae</taxon>
        <taxon>Exophiala</taxon>
    </lineage>
</organism>
<feature type="compositionally biased region" description="Basic and acidic residues" evidence="6">
    <location>
        <begin position="26"/>
        <end position="46"/>
    </location>
</feature>
<dbReference type="InterPro" id="IPR010573">
    <property type="entry name" value="MFS_Str1/Tri12-like"/>
</dbReference>
<evidence type="ECO:0000256" key="3">
    <source>
        <dbReference type="ARBA" id="ARBA00022692"/>
    </source>
</evidence>
<feature type="transmembrane region" description="Helical" evidence="7">
    <location>
        <begin position="446"/>
        <end position="469"/>
    </location>
</feature>
<keyword evidence="5 7" id="KW-0472">Membrane</keyword>
<protein>
    <recommendedName>
        <fullName evidence="8">Major facilitator superfamily (MFS) profile domain-containing protein</fullName>
    </recommendedName>
</protein>
<sequence>MGSMTEEKSPVAAHDPEAVDSSQVSHQEDTIHIENEKSRAAKGDDSDGRVNWTWKQVIAVISLCGVYVGSQIPLYFVGGSLTYIAADLGAASVGWIPVSNSLALAATCPFCGYLQDLFGRRNISLLGCAFLAVGIILTATAQTFAQGVAGMALAGAGAAVGELTALAGVAELVPVRKRGLYLACVTFFICPFFPYVLYAQLLSTHATWRWGLWICLIYNGLFFIGIIFFYFPQSNVLRSGGLSKMELTKRVDYVGAILSITGVILFLVALQSGGTSHPWVSAYVLCMLFIGAALVAAFVVWEWKFAKFPMVPSELFTGQRVVAFALAIAFVSGMNFYSVINFAPLTYGSVYNPDPIQVGVKGLGYSIAITVGATVMNAALSVFKNHAREILLVSCVLMTAFTGSMAVVNPTNPGLAVGLATIAGFGIGGVIVPAATVAMTACPDSLIATAAALTLTIRFVGGSIGYSIYYNVFAQRLAPALPERVLEYASEAGLPQGSAVDFVTAFLTDPASVGSIPGVTESVVQAATMGSRWAYAEALEYVWYVSIPFGVLSVIACFCIGDVSRFMTNRIAVEMKH</sequence>
<feature type="region of interest" description="Disordered" evidence="6">
    <location>
        <begin position="1"/>
        <end position="46"/>
    </location>
</feature>
<evidence type="ECO:0000313" key="9">
    <source>
        <dbReference type="EMBL" id="RVX72622.1"/>
    </source>
</evidence>
<dbReference type="Pfam" id="PF06609">
    <property type="entry name" value="TRI12"/>
    <property type="match status" value="1"/>
</dbReference>
<dbReference type="AlphaFoldDB" id="A0A438NAI0"/>
<evidence type="ECO:0000313" key="10">
    <source>
        <dbReference type="Proteomes" id="UP000288859"/>
    </source>
</evidence>
<keyword evidence="4 7" id="KW-1133">Transmembrane helix</keyword>
<evidence type="ECO:0000256" key="2">
    <source>
        <dbReference type="ARBA" id="ARBA00022448"/>
    </source>
</evidence>
<feature type="transmembrane region" description="Helical" evidence="7">
    <location>
        <begin position="180"/>
        <end position="198"/>
    </location>
</feature>
<feature type="transmembrane region" description="Helical" evidence="7">
    <location>
        <begin position="57"/>
        <end position="76"/>
    </location>
</feature>
<feature type="transmembrane region" description="Helical" evidence="7">
    <location>
        <begin position="282"/>
        <end position="301"/>
    </location>
</feature>
<feature type="transmembrane region" description="Helical" evidence="7">
    <location>
        <begin position="151"/>
        <end position="173"/>
    </location>
</feature>
<feature type="transmembrane region" description="Helical" evidence="7">
    <location>
        <begin position="210"/>
        <end position="231"/>
    </location>
</feature>
<name>A0A438NAI0_EXOME</name>
<dbReference type="InterPro" id="IPR020846">
    <property type="entry name" value="MFS_dom"/>
</dbReference>